<dbReference type="AlphaFoldDB" id="A0A375I601"/>
<name>A0A375I601_9BURK</name>
<dbReference type="Proteomes" id="UP000255505">
    <property type="component" value="Unassembled WGS sequence"/>
</dbReference>
<evidence type="ECO:0000313" key="2">
    <source>
        <dbReference type="Proteomes" id="UP000255505"/>
    </source>
</evidence>
<organism evidence="1 2">
    <name type="scientific">Cupriavidus taiwanensis</name>
    <dbReference type="NCBI Taxonomy" id="164546"/>
    <lineage>
        <taxon>Bacteria</taxon>
        <taxon>Pseudomonadati</taxon>
        <taxon>Pseudomonadota</taxon>
        <taxon>Betaproteobacteria</taxon>
        <taxon>Burkholderiales</taxon>
        <taxon>Burkholderiaceae</taxon>
        <taxon>Cupriavidus</taxon>
    </lineage>
</organism>
<accession>A0A375I601</accession>
<dbReference type="EMBL" id="OOEF01000041">
    <property type="protein sequence ID" value="SPK70246.1"/>
    <property type="molecule type" value="Genomic_DNA"/>
</dbReference>
<proteinExistence type="predicted"/>
<protein>
    <submittedName>
        <fullName evidence="1">Uncharacterized protein</fullName>
    </submittedName>
</protein>
<gene>
    <name evidence="1" type="ORF">CT19425_U460005</name>
</gene>
<reference evidence="1 2" key="1">
    <citation type="submission" date="2018-01" db="EMBL/GenBank/DDBJ databases">
        <authorList>
            <person name="Gaut B.S."/>
            <person name="Morton B.R."/>
            <person name="Clegg M.T."/>
            <person name="Duvall M.R."/>
        </authorList>
    </citation>
    <scope>NUCLEOTIDE SEQUENCE [LARGE SCALE GENOMIC DNA]</scope>
    <source>
        <strain evidence="1">Cupriavidus taiwanensis LMG 19425</strain>
    </source>
</reference>
<sequence length="62" mass="7326">MLSMDFHRRDRVEMFVPYYRLLGGGRIARLGIPRLHIRGGLRGNLFRQVFGQQLSLKRLSLR</sequence>
<evidence type="ECO:0000313" key="1">
    <source>
        <dbReference type="EMBL" id="SPK70246.1"/>
    </source>
</evidence>